<proteinExistence type="predicted"/>
<evidence type="ECO:0000256" key="2">
    <source>
        <dbReference type="ARBA" id="ARBA00023125"/>
    </source>
</evidence>
<dbReference type="InterPro" id="IPR020449">
    <property type="entry name" value="Tscrpt_reg_AraC-type_HTH"/>
</dbReference>
<dbReference type="Proteomes" id="UP001156669">
    <property type="component" value="Unassembled WGS sequence"/>
</dbReference>
<gene>
    <name evidence="5" type="ORF">GCM10007906_43230</name>
</gene>
<keyword evidence="2" id="KW-0238">DNA-binding</keyword>
<dbReference type="InterPro" id="IPR018060">
    <property type="entry name" value="HTH_AraC"/>
</dbReference>
<dbReference type="SUPFAM" id="SSF51215">
    <property type="entry name" value="Regulatory protein AraC"/>
    <property type="match status" value="1"/>
</dbReference>
<dbReference type="SUPFAM" id="SSF46689">
    <property type="entry name" value="Homeodomain-like"/>
    <property type="match status" value="1"/>
</dbReference>
<dbReference type="EMBL" id="BSOE01000058">
    <property type="protein sequence ID" value="GLR06735.1"/>
    <property type="molecule type" value="Genomic_DNA"/>
</dbReference>
<accession>A0ABQ5YCE0</accession>
<feature type="domain" description="HTH araC/xylS-type" evidence="4">
    <location>
        <begin position="186"/>
        <end position="284"/>
    </location>
</feature>
<dbReference type="PRINTS" id="PR00032">
    <property type="entry name" value="HTHARAC"/>
</dbReference>
<dbReference type="InterPro" id="IPR009057">
    <property type="entry name" value="Homeodomain-like_sf"/>
</dbReference>
<keyword evidence="6" id="KW-1185">Reference proteome</keyword>
<dbReference type="SMART" id="SM00342">
    <property type="entry name" value="HTH_ARAC"/>
    <property type="match status" value="1"/>
</dbReference>
<dbReference type="PROSITE" id="PS01124">
    <property type="entry name" value="HTH_ARAC_FAMILY_2"/>
    <property type="match status" value="1"/>
</dbReference>
<sequence length="291" mass="34003">MDAIMSDMILPIRQVRLNLGEPCRAIEVSHDQDDPFLEPHRHEYWELVWCKEDKGTQSIDFVEYENRTNRLFTIAPGQVHLSEFMGNNVRLLVFVPGFVETNKRSTQLVESVFATHSNRPPYIDCSEEGIPYLEPLFNMIREECERGEKECDWGLVESLINCFLRYLLRYAKASSEKGEQRDTRVGQLVELIDLHYKEEKKCQFYASKLALTSKRLNEIVKAERGKTVTQLIHDRIMLEANRDLVFSVKTIKTIALELGFEDPAYFSRFYRKQMSESPAEFRLRCVDSTTL</sequence>
<evidence type="ECO:0000313" key="5">
    <source>
        <dbReference type="EMBL" id="GLR06735.1"/>
    </source>
</evidence>
<dbReference type="Pfam" id="PF12833">
    <property type="entry name" value="HTH_18"/>
    <property type="match status" value="1"/>
</dbReference>
<evidence type="ECO:0000256" key="1">
    <source>
        <dbReference type="ARBA" id="ARBA00023015"/>
    </source>
</evidence>
<dbReference type="PANTHER" id="PTHR43280:SF32">
    <property type="entry name" value="TRANSCRIPTIONAL REGULATORY PROTEIN"/>
    <property type="match status" value="1"/>
</dbReference>
<evidence type="ECO:0000259" key="4">
    <source>
        <dbReference type="PROSITE" id="PS01124"/>
    </source>
</evidence>
<reference evidence="6" key="1">
    <citation type="journal article" date="2019" name="Int. J. Syst. Evol. Microbiol.">
        <title>The Global Catalogue of Microorganisms (GCM) 10K type strain sequencing project: providing services to taxonomists for standard genome sequencing and annotation.</title>
        <authorList>
            <consortium name="The Broad Institute Genomics Platform"/>
            <consortium name="The Broad Institute Genome Sequencing Center for Infectious Disease"/>
            <person name="Wu L."/>
            <person name="Ma J."/>
        </authorList>
    </citation>
    <scope>NUCLEOTIDE SEQUENCE [LARGE SCALE GENOMIC DNA]</scope>
    <source>
        <strain evidence="6">NBRC 110633</strain>
    </source>
</reference>
<evidence type="ECO:0000313" key="6">
    <source>
        <dbReference type="Proteomes" id="UP001156669"/>
    </source>
</evidence>
<dbReference type="PANTHER" id="PTHR43280">
    <property type="entry name" value="ARAC-FAMILY TRANSCRIPTIONAL REGULATOR"/>
    <property type="match status" value="1"/>
</dbReference>
<name>A0ABQ5YCE0_9VIBR</name>
<organism evidence="5 6">
    <name type="scientific">Vibrio hyugaensis</name>
    <dbReference type="NCBI Taxonomy" id="1534743"/>
    <lineage>
        <taxon>Bacteria</taxon>
        <taxon>Pseudomonadati</taxon>
        <taxon>Pseudomonadota</taxon>
        <taxon>Gammaproteobacteria</taxon>
        <taxon>Vibrionales</taxon>
        <taxon>Vibrionaceae</taxon>
        <taxon>Vibrio</taxon>
    </lineage>
</organism>
<dbReference type="Gene3D" id="1.10.10.60">
    <property type="entry name" value="Homeodomain-like"/>
    <property type="match status" value="1"/>
</dbReference>
<dbReference type="InterPro" id="IPR037923">
    <property type="entry name" value="HTH-like"/>
</dbReference>
<keyword evidence="3" id="KW-0804">Transcription</keyword>
<keyword evidence="1" id="KW-0805">Transcription regulation</keyword>
<evidence type="ECO:0000256" key="3">
    <source>
        <dbReference type="ARBA" id="ARBA00023163"/>
    </source>
</evidence>
<comment type="caution">
    <text evidence="5">The sequence shown here is derived from an EMBL/GenBank/DDBJ whole genome shotgun (WGS) entry which is preliminary data.</text>
</comment>
<protein>
    <submittedName>
        <fullName evidence="5">AraC family transcriptional regulator</fullName>
    </submittedName>
</protein>